<evidence type="ECO:0000313" key="15">
    <source>
        <dbReference type="EMBL" id="SEW08754.1"/>
    </source>
</evidence>
<keyword evidence="4 12" id="KW-0808">Transferase</keyword>
<evidence type="ECO:0000256" key="8">
    <source>
        <dbReference type="ARBA" id="ARBA00023098"/>
    </source>
</evidence>
<evidence type="ECO:0000256" key="6">
    <source>
        <dbReference type="ARBA" id="ARBA00022737"/>
    </source>
</evidence>
<name>A0A662Z4B8_9STAP</name>
<feature type="domain" description="PLD phosphodiesterase" evidence="14">
    <location>
        <begin position="407"/>
        <end position="434"/>
    </location>
</feature>
<dbReference type="SMART" id="SM00155">
    <property type="entry name" value="PLDc"/>
    <property type="match status" value="2"/>
</dbReference>
<comment type="catalytic activity">
    <reaction evidence="12">
        <text>2 a 1,2-diacyl-sn-glycero-3-phospho-(1'-sn-glycerol) = a cardiolipin + glycerol</text>
        <dbReference type="Rhea" id="RHEA:31451"/>
        <dbReference type="ChEBI" id="CHEBI:17754"/>
        <dbReference type="ChEBI" id="CHEBI:62237"/>
        <dbReference type="ChEBI" id="CHEBI:64716"/>
    </reaction>
</comment>
<gene>
    <name evidence="15" type="ORF">SAMN05192557_1574</name>
</gene>
<dbReference type="EMBL" id="FOIT01000004">
    <property type="protein sequence ID" value="SEW08754.1"/>
    <property type="molecule type" value="Genomic_DNA"/>
</dbReference>
<comment type="subcellular location">
    <subcellularLocation>
        <location evidence="1 12">Cell membrane</location>
        <topology evidence="1 12">Multi-pass membrane protein</topology>
    </subcellularLocation>
</comment>
<comment type="similarity">
    <text evidence="12">Belongs to the phospholipase D family. Cardiolipin synthase subfamily.</text>
</comment>
<keyword evidence="2 12" id="KW-1003">Cell membrane</keyword>
<evidence type="ECO:0000256" key="13">
    <source>
        <dbReference type="NCBIfam" id="TIGR04265"/>
    </source>
</evidence>
<dbReference type="NCBIfam" id="TIGR04265">
    <property type="entry name" value="bac_cardiolipin"/>
    <property type="match status" value="1"/>
</dbReference>
<dbReference type="SUPFAM" id="SSF56024">
    <property type="entry name" value="Phospholipase D/nuclease"/>
    <property type="match status" value="2"/>
</dbReference>
<dbReference type="EC" id="2.7.8.-" evidence="12 13"/>
<dbReference type="Proteomes" id="UP000243605">
    <property type="component" value="Unassembled WGS sequence"/>
</dbReference>
<comment type="function">
    <text evidence="12">Catalyzes the reversible phosphatidyl group transfer from one phosphatidylglycerol molecule to another to form cardiolipin (CL) (diphosphatidylglycerol) and glycerol.</text>
</comment>
<feature type="active site" evidence="12">
    <location>
        <position position="236"/>
    </location>
</feature>
<dbReference type="InterPro" id="IPR022924">
    <property type="entry name" value="Cardiolipin_synthase"/>
</dbReference>
<keyword evidence="9 12" id="KW-0472">Membrane</keyword>
<evidence type="ECO:0000256" key="2">
    <source>
        <dbReference type="ARBA" id="ARBA00022475"/>
    </source>
</evidence>
<dbReference type="GO" id="GO:0008808">
    <property type="term" value="F:cardiolipin synthase activity"/>
    <property type="evidence" value="ECO:0007669"/>
    <property type="project" value="UniProtKB-UniRule"/>
</dbReference>
<sequence length="494" mass="57720">MINQLTDFIGEQITPFNIFVATLLFVNILFGISMIFIERRSAQSVWAWLLVLFFLPGLGFILYLVFGRRIYNEDLFKADETVQRNLEEHVQQQMQKLRNREFILENPIYQKYYKLVHLLLYSNHAYVTVNNEITTYTDGNVKFDALLEDIKNAKHHIHFQYYIFKLDGLGKKLYNAMIEKQKEGVEVRILYDDIGSRSLNMRNFRKLKKAGGHVYAFFPNKLPLINFRLNNRNHRKIVVIDGEIGYTGGFNVGEEYVGQSEKFGYWRDTHLRVKGDAVKALQRRFMMDWNSQEKREQLKYQDAFFPNVDYKGNVPMQIGSSGPTEHFQQIKFSYIKMIATAQHSIHIQSPYFIPDQSFSEALKMAILSGIEVKIMIPSFPDHPFVYWGTYANAGFFAELGAKVYVYKKGFLHQKILIVDDEVLSVGTTNIDNRSFALNFEINTFIYSIDEAVKHRKIFEKDIEDSELLTPKIYNERGKMIRFKEAIANLIAPIL</sequence>
<feature type="active site" evidence="12">
    <location>
        <position position="414"/>
    </location>
</feature>
<evidence type="ECO:0000256" key="5">
    <source>
        <dbReference type="ARBA" id="ARBA00022692"/>
    </source>
</evidence>
<dbReference type="InterPro" id="IPR001736">
    <property type="entry name" value="PLipase_D/transphosphatidylase"/>
</dbReference>
<evidence type="ECO:0000256" key="10">
    <source>
        <dbReference type="ARBA" id="ARBA00023209"/>
    </source>
</evidence>
<evidence type="ECO:0000256" key="7">
    <source>
        <dbReference type="ARBA" id="ARBA00022989"/>
    </source>
</evidence>
<dbReference type="CDD" id="cd09112">
    <property type="entry name" value="PLDc_CLS_2"/>
    <property type="match status" value="1"/>
</dbReference>
<dbReference type="Pfam" id="PF13396">
    <property type="entry name" value="PLDc_N"/>
    <property type="match status" value="1"/>
</dbReference>
<evidence type="ECO:0000256" key="11">
    <source>
        <dbReference type="ARBA" id="ARBA00023264"/>
    </source>
</evidence>
<feature type="active site" evidence="12">
    <location>
        <position position="234"/>
    </location>
</feature>
<dbReference type="PANTHER" id="PTHR21248:SF22">
    <property type="entry name" value="PHOSPHOLIPASE D"/>
    <property type="match status" value="1"/>
</dbReference>
<dbReference type="GO" id="GO:0032049">
    <property type="term" value="P:cardiolipin biosynthetic process"/>
    <property type="evidence" value="ECO:0007669"/>
    <property type="project" value="UniProtKB-UniRule"/>
</dbReference>
<keyword evidence="8 12" id="KW-0443">Lipid metabolism</keyword>
<protein>
    <recommendedName>
        <fullName evidence="12 13">Cardiolipin synthase</fullName>
        <shortName evidence="12">CL synthase</shortName>
        <ecNumber evidence="12 13">2.7.8.-</ecNumber>
    </recommendedName>
</protein>
<keyword evidence="6" id="KW-0677">Repeat</keyword>
<dbReference type="Gene3D" id="3.30.870.10">
    <property type="entry name" value="Endonuclease Chain A"/>
    <property type="match status" value="2"/>
</dbReference>
<feature type="active site" evidence="12">
    <location>
        <position position="412"/>
    </location>
</feature>
<dbReference type="PROSITE" id="PS50035">
    <property type="entry name" value="PLD"/>
    <property type="match status" value="2"/>
</dbReference>
<dbReference type="HAMAP" id="MF_01916">
    <property type="entry name" value="Cardiolipin_synth_Cls"/>
    <property type="match status" value="1"/>
</dbReference>
<evidence type="ECO:0000313" key="16">
    <source>
        <dbReference type="Proteomes" id="UP000243605"/>
    </source>
</evidence>
<dbReference type="InterPro" id="IPR025202">
    <property type="entry name" value="PLD-like_dom"/>
</dbReference>
<reference evidence="15 16" key="1">
    <citation type="submission" date="2016-10" db="EMBL/GenBank/DDBJ databases">
        <authorList>
            <person name="Varghese N."/>
            <person name="Submissions S."/>
        </authorList>
    </citation>
    <scope>NUCLEOTIDE SEQUENCE [LARGE SCALE GENOMIC DNA]</scope>
    <source>
        <strain evidence="15 16">IBRC-M10081</strain>
    </source>
</reference>
<dbReference type="FunFam" id="3.30.870.10:FF:000014">
    <property type="entry name" value="Cardiolipin synthase"/>
    <property type="match status" value="1"/>
</dbReference>
<evidence type="ECO:0000256" key="9">
    <source>
        <dbReference type="ARBA" id="ARBA00023136"/>
    </source>
</evidence>
<evidence type="ECO:0000259" key="14">
    <source>
        <dbReference type="PROSITE" id="PS50035"/>
    </source>
</evidence>
<feature type="transmembrane region" description="Helical" evidence="12">
    <location>
        <begin position="44"/>
        <end position="66"/>
    </location>
</feature>
<keyword evidence="16" id="KW-1185">Reference proteome</keyword>
<organism evidence="15 16">
    <name type="scientific">Aliicoccus persicus</name>
    <dbReference type="NCBI Taxonomy" id="930138"/>
    <lineage>
        <taxon>Bacteria</taxon>
        <taxon>Bacillati</taxon>
        <taxon>Bacillota</taxon>
        <taxon>Bacilli</taxon>
        <taxon>Bacillales</taxon>
        <taxon>Staphylococcaceae</taxon>
        <taxon>Aliicoccus</taxon>
    </lineage>
</organism>
<dbReference type="CDD" id="cd09110">
    <property type="entry name" value="PLDc_CLS_1"/>
    <property type="match status" value="1"/>
</dbReference>
<keyword evidence="10 12" id="KW-0594">Phospholipid biosynthesis</keyword>
<proteinExistence type="inferred from homology"/>
<keyword evidence="5 12" id="KW-0812">Transmembrane</keyword>
<dbReference type="GO" id="GO:0005886">
    <property type="term" value="C:plasma membrane"/>
    <property type="evidence" value="ECO:0007669"/>
    <property type="project" value="UniProtKB-SubCell"/>
</dbReference>
<feature type="active site" evidence="12">
    <location>
        <position position="241"/>
    </location>
</feature>
<dbReference type="PANTHER" id="PTHR21248">
    <property type="entry name" value="CARDIOLIPIN SYNTHASE"/>
    <property type="match status" value="1"/>
</dbReference>
<keyword evidence="11 12" id="KW-1208">Phospholipid metabolism</keyword>
<dbReference type="AlphaFoldDB" id="A0A662Z4B8"/>
<evidence type="ECO:0000256" key="1">
    <source>
        <dbReference type="ARBA" id="ARBA00004651"/>
    </source>
</evidence>
<feature type="transmembrane region" description="Helical" evidence="12">
    <location>
        <begin position="16"/>
        <end position="37"/>
    </location>
</feature>
<evidence type="ECO:0000256" key="3">
    <source>
        <dbReference type="ARBA" id="ARBA00022516"/>
    </source>
</evidence>
<evidence type="ECO:0000256" key="12">
    <source>
        <dbReference type="HAMAP-Rule" id="MF_01916"/>
    </source>
</evidence>
<feature type="active site" evidence="12">
    <location>
        <position position="419"/>
    </location>
</feature>
<dbReference type="Pfam" id="PF13091">
    <property type="entry name" value="PLDc_2"/>
    <property type="match status" value="2"/>
</dbReference>
<accession>A0A662Z4B8</accession>
<dbReference type="InterPro" id="IPR027379">
    <property type="entry name" value="CLS_N"/>
</dbReference>
<dbReference type="InterPro" id="IPR030874">
    <property type="entry name" value="Cardiolipin_synth_Firmi"/>
</dbReference>
<keyword evidence="3 12" id="KW-0444">Lipid biosynthesis</keyword>
<evidence type="ECO:0000256" key="4">
    <source>
        <dbReference type="ARBA" id="ARBA00022679"/>
    </source>
</evidence>
<feature type="domain" description="PLD phosphodiesterase" evidence="14">
    <location>
        <begin position="229"/>
        <end position="256"/>
    </location>
</feature>
<keyword evidence="7 12" id="KW-1133">Transmembrane helix</keyword>